<dbReference type="AlphaFoldDB" id="A0A9L0I8V0"/>
<dbReference type="GO" id="GO:0043014">
    <property type="term" value="F:alpha-tubulin binding"/>
    <property type="evidence" value="ECO:0007669"/>
    <property type="project" value="TreeGrafter"/>
</dbReference>
<reference evidence="5" key="3">
    <citation type="submission" date="2025-09" db="UniProtKB">
        <authorList>
            <consortium name="Ensembl"/>
        </authorList>
    </citation>
    <scope>IDENTIFICATION</scope>
</reference>
<keyword evidence="2" id="KW-0963">Cytoplasm</keyword>
<dbReference type="GO" id="GO:0007052">
    <property type="term" value="P:mitotic spindle organization"/>
    <property type="evidence" value="ECO:0007669"/>
    <property type="project" value="TreeGrafter"/>
</dbReference>
<keyword evidence="3" id="KW-0677">Repeat</keyword>
<sequence length="145" mass="15943">MASNPVHGLPFLPGMSFKDSTKTAFHRCQTLGYRNGYAVVQRPTLGIGGDRLQVTQLSQAELDDLASKAPLLTYGQPKQAPPAEFIPAHVAFDKKVRRTGTSTVRASSFLSAPMRFSSSSPAVLFPRLTPHSLFPIFFFFHLVHL</sequence>
<dbReference type="GO" id="GO:0005930">
    <property type="term" value="C:axoneme"/>
    <property type="evidence" value="ECO:0007669"/>
    <property type="project" value="TreeGrafter"/>
</dbReference>
<evidence type="ECO:0000313" key="6">
    <source>
        <dbReference type="Proteomes" id="UP000694387"/>
    </source>
</evidence>
<reference evidence="5" key="2">
    <citation type="submission" date="2025-08" db="UniProtKB">
        <authorList>
            <consortium name="Ensembl"/>
        </authorList>
    </citation>
    <scope>IDENTIFICATION</scope>
</reference>
<organism evidence="5 6">
    <name type="scientific">Equus asinus</name>
    <name type="common">Donkey</name>
    <name type="synonym">Equus africanus asinus</name>
    <dbReference type="NCBI Taxonomy" id="9793"/>
    <lineage>
        <taxon>Eukaryota</taxon>
        <taxon>Metazoa</taxon>
        <taxon>Chordata</taxon>
        <taxon>Craniata</taxon>
        <taxon>Vertebrata</taxon>
        <taxon>Euteleostomi</taxon>
        <taxon>Mammalia</taxon>
        <taxon>Eutheria</taxon>
        <taxon>Laurasiatheria</taxon>
        <taxon>Perissodactyla</taxon>
        <taxon>Equidae</taxon>
        <taxon>Equus</taxon>
    </lineage>
</organism>
<dbReference type="GO" id="GO:0000281">
    <property type="term" value="P:mitotic cytokinesis"/>
    <property type="evidence" value="ECO:0007669"/>
    <property type="project" value="TreeGrafter"/>
</dbReference>
<comment type="subcellular location">
    <subcellularLocation>
        <location evidence="1">Cytoplasm</location>
        <location evidence="1">Cytoskeleton</location>
    </subcellularLocation>
</comment>
<dbReference type="Proteomes" id="UP000694387">
    <property type="component" value="Chromosome 8"/>
</dbReference>
<evidence type="ECO:0000256" key="2">
    <source>
        <dbReference type="ARBA" id="ARBA00022490"/>
    </source>
</evidence>
<proteinExistence type="predicted"/>
<evidence type="ECO:0000256" key="1">
    <source>
        <dbReference type="ARBA" id="ARBA00004245"/>
    </source>
</evidence>
<evidence type="ECO:0000256" key="4">
    <source>
        <dbReference type="ARBA" id="ARBA00023212"/>
    </source>
</evidence>
<dbReference type="GO" id="GO:0060285">
    <property type="term" value="P:cilium-dependent cell motility"/>
    <property type="evidence" value="ECO:0007669"/>
    <property type="project" value="TreeGrafter"/>
</dbReference>
<name>A0A9L0I8V0_EQUAS</name>
<gene>
    <name evidence="5" type="primary">EFHC1</name>
</gene>
<evidence type="ECO:0000313" key="5">
    <source>
        <dbReference type="Ensembl" id="ENSEASP00005037012.1"/>
    </source>
</evidence>
<evidence type="ECO:0000256" key="3">
    <source>
        <dbReference type="ARBA" id="ARBA00022737"/>
    </source>
</evidence>
<dbReference type="GeneTree" id="ENSGT00530000063528"/>
<dbReference type="GO" id="GO:0072686">
    <property type="term" value="C:mitotic spindle"/>
    <property type="evidence" value="ECO:0007669"/>
    <property type="project" value="TreeGrafter"/>
</dbReference>
<dbReference type="Ensembl" id="ENSEAST00005043555.1">
    <property type="protein sequence ID" value="ENSEASP00005037012.1"/>
    <property type="gene ID" value="ENSEASG00005004217.2"/>
</dbReference>
<protein>
    <submittedName>
        <fullName evidence="5">EF-hand domain containing 1</fullName>
    </submittedName>
</protein>
<dbReference type="InterPro" id="IPR040193">
    <property type="entry name" value="EFHC1/EFHC2/EFHB"/>
</dbReference>
<accession>A0A9L0I8V0</accession>
<keyword evidence="6" id="KW-1185">Reference proteome</keyword>
<dbReference type="PANTHER" id="PTHR12086">
    <property type="entry name" value="EF-HAND DOMAIN C-TERMINAL CONTAINING PROTEIN"/>
    <property type="match status" value="1"/>
</dbReference>
<reference evidence="5 6" key="1">
    <citation type="journal article" date="2020" name="Nat. Commun.">
        <title>Donkey genomes provide new insights into domestication and selection for coat color.</title>
        <authorList>
            <person name="Wang"/>
            <person name="C."/>
            <person name="Li"/>
            <person name="H."/>
            <person name="Guo"/>
            <person name="Y."/>
            <person name="Huang"/>
            <person name="J."/>
            <person name="Sun"/>
            <person name="Y."/>
            <person name="Min"/>
            <person name="J."/>
            <person name="Wang"/>
            <person name="J."/>
            <person name="Fang"/>
            <person name="X."/>
            <person name="Zhao"/>
            <person name="Z."/>
            <person name="Wang"/>
            <person name="S."/>
            <person name="Zhang"/>
            <person name="Y."/>
            <person name="Liu"/>
            <person name="Q."/>
            <person name="Jiang"/>
            <person name="Q."/>
            <person name="Wang"/>
            <person name="X."/>
            <person name="Guo"/>
            <person name="Y."/>
            <person name="Yang"/>
            <person name="C."/>
            <person name="Wang"/>
            <person name="Y."/>
            <person name="Tian"/>
            <person name="F."/>
            <person name="Zhuang"/>
            <person name="G."/>
            <person name="Fan"/>
            <person name="Y."/>
            <person name="Gao"/>
            <person name="Q."/>
            <person name="Li"/>
            <person name="Y."/>
            <person name="Ju"/>
            <person name="Z."/>
            <person name="Li"/>
            <person name="J."/>
            <person name="Li"/>
            <person name="R."/>
            <person name="Hou"/>
            <person name="M."/>
            <person name="Yang"/>
            <person name="G."/>
            <person name="Liu"/>
            <person name="G."/>
            <person name="Liu"/>
            <person name="W."/>
            <person name="Guo"/>
            <person name="J."/>
            <person name="Pan"/>
            <person name="S."/>
            <person name="Fan"/>
            <person name="G."/>
            <person name="Zhang"/>
            <person name="W."/>
            <person name="Zhang"/>
            <person name="R."/>
            <person name="Yu"/>
            <person name="J."/>
            <person name="Zhang"/>
            <person name="X."/>
            <person name="Yin"/>
            <person name="Q."/>
            <person name="Ji"/>
            <person name="C."/>
            <person name="Jin"/>
            <person name="Y."/>
            <person name="Yue"/>
            <person name="G."/>
            <person name="Liu"/>
            <person name="M."/>
            <person name="Xu"/>
            <person name="J."/>
            <person name="Liu"/>
            <person name="S."/>
            <person name="Jordana"/>
            <person name="J."/>
            <person name="Noce"/>
            <person name="A."/>
            <person name="Amills"/>
            <person name="M."/>
            <person name="Wu"/>
            <person name="D.D."/>
            <person name="Li"/>
            <person name="S."/>
            <person name="Zhou"/>
            <person name="X. and Zhong"/>
            <person name="J."/>
        </authorList>
    </citation>
    <scope>NUCLEOTIDE SEQUENCE [LARGE SCALE GENOMIC DNA]</scope>
</reference>
<dbReference type="PANTHER" id="PTHR12086:SF9">
    <property type="entry name" value="EF-HAND DOMAIN-CONTAINING PROTEIN 1"/>
    <property type="match status" value="1"/>
</dbReference>
<keyword evidence="4" id="KW-0206">Cytoskeleton</keyword>